<proteinExistence type="predicted"/>
<dbReference type="Proteomes" id="UP001054945">
    <property type="component" value="Unassembled WGS sequence"/>
</dbReference>
<sequence>MPRSPPMKRRKVSDSLLLGSNLMDQSFENGNLSKALNNFEILPHRCRSQNSKVLPIPMHMSRSIKGNDLMPSSIIDEVSPSTMKIALSPGNKPFYSPIFPAGEKCFDLPTAFKINEKTSANQPVVPTVLFTPSSPTLPSTDNENVFSTSSTSISETTKSFLLRQDPHLCL</sequence>
<comment type="caution">
    <text evidence="1">The sequence shown here is derived from an EMBL/GenBank/DDBJ whole genome shotgun (WGS) entry which is preliminary data.</text>
</comment>
<reference evidence="1 2" key="1">
    <citation type="submission" date="2021-06" db="EMBL/GenBank/DDBJ databases">
        <title>Caerostris extrusa draft genome.</title>
        <authorList>
            <person name="Kono N."/>
            <person name="Arakawa K."/>
        </authorList>
    </citation>
    <scope>NUCLEOTIDE SEQUENCE [LARGE SCALE GENOMIC DNA]</scope>
</reference>
<accession>A0AAV4RPJ1</accession>
<keyword evidence="2" id="KW-1185">Reference proteome</keyword>
<protein>
    <submittedName>
        <fullName evidence="1">Uncharacterized protein</fullName>
    </submittedName>
</protein>
<name>A0AAV4RPJ1_CAEEX</name>
<gene>
    <name evidence="1" type="primary">AVEN_24774_1</name>
    <name evidence="1" type="ORF">CEXT_616941</name>
</gene>
<evidence type="ECO:0000313" key="2">
    <source>
        <dbReference type="Proteomes" id="UP001054945"/>
    </source>
</evidence>
<dbReference type="EMBL" id="BPLR01008206">
    <property type="protein sequence ID" value="GIY22861.1"/>
    <property type="molecule type" value="Genomic_DNA"/>
</dbReference>
<evidence type="ECO:0000313" key="1">
    <source>
        <dbReference type="EMBL" id="GIY22861.1"/>
    </source>
</evidence>
<dbReference type="AlphaFoldDB" id="A0AAV4RPJ1"/>
<organism evidence="1 2">
    <name type="scientific">Caerostris extrusa</name>
    <name type="common">Bark spider</name>
    <name type="synonym">Caerostris bankana</name>
    <dbReference type="NCBI Taxonomy" id="172846"/>
    <lineage>
        <taxon>Eukaryota</taxon>
        <taxon>Metazoa</taxon>
        <taxon>Ecdysozoa</taxon>
        <taxon>Arthropoda</taxon>
        <taxon>Chelicerata</taxon>
        <taxon>Arachnida</taxon>
        <taxon>Araneae</taxon>
        <taxon>Araneomorphae</taxon>
        <taxon>Entelegynae</taxon>
        <taxon>Araneoidea</taxon>
        <taxon>Araneidae</taxon>
        <taxon>Caerostris</taxon>
    </lineage>
</organism>